<evidence type="ECO:0000256" key="4">
    <source>
        <dbReference type="ARBA" id="ARBA00012583"/>
    </source>
</evidence>
<evidence type="ECO:0000256" key="11">
    <source>
        <dbReference type="ARBA" id="ARBA00023136"/>
    </source>
</evidence>
<dbReference type="InterPro" id="IPR035518">
    <property type="entry name" value="DPG_synthase"/>
</dbReference>
<dbReference type="Pfam" id="PF00535">
    <property type="entry name" value="Glycos_transf_2"/>
    <property type="match status" value="1"/>
</dbReference>
<dbReference type="GO" id="GO:0005789">
    <property type="term" value="C:endoplasmic reticulum membrane"/>
    <property type="evidence" value="ECO:0007669"/>
    <property type="project" value="UniProtKB-SubCell"/>
</dbReference>
<evidence type="ECO:0000256" key="8">
    <source>
        <dbReference type="ARBA" id="ARBA00022824"/>
    </source>
</evidence>
<keyword evidence="7" id="KW-0812">Transmembrane</keyword>
<feature type="domain" description="Glycosyltransferase 2-like" evidence="13">
    <location>
        <begin position="7"/>
        <end position="169"/>
    </location>
</feature>
<evidence type="ECO:0000256" key="12">
    <source>
        <dbReference type="ARBA" id="ARBA00045097"/>
    </source>
</evidence>
<evidence type="ECO:0000259" key="13">
    <source>
        <dbReference type="Pfam" id="PF00535"/>
    </source>
</evidence>
<comment type="catalytic activity">
    <reaction evidence="12">
        <text>a di-trans,poly-cis-dolichyl phosphate + UDP-alpha-D-glucose = a di-trans,poly-cis-dolichyl beta-D-glucosyl phosphate + UDP</text>
        <dbReference type="Rhea" id="RHEA:15401"/>
        <dbReference type="Rhea" id="RHEA-COMP:19498"/>
        <dbReference type="Rhea" id="RHEA-COMP:19502"/>
        <dbReference type="ChEBI" id="CHEBI:57525"/>
        <dbReference type="ChEBI" id="CHEBI:57683"/>
        <dbReference type="ChEBI" id="CHEBI:58223"/>
        <dbReference type="ChEBI" id="CHEBI:58885"/>
        <dbReference type="EC" id="2.4.1.117"/>
    </reaction>
    <physiologicalReaction direction="left-to-right" evidence="12">
        <dbReference type="Rhea" id="RHEA:15402"/>
    </physiologicalReaction>
</comment>
<keyword evidence="5" id="KW-0328">Glycosyltransferase</keyword>
<comment type="pathway">
    <text evidence="2">Protein modification; protein glycosylation.</text>
</comment>
<dbReference type="Gene3D" id="3.90.550.10">
    <property type="entry name" value="Spore Coat Polysaccharide Biosynthesis Protein SpsA, Chain A"/>
    <property type="match status" value="1"/>
</dbReference>
<dbReference type="CDD" id="cd04188">
    <property type="entry name" value="DPG_synthase"/>
    <property type="match status" value="1"/>
</dbReference>
<keyword evidence="10" id="KW-1133">Transmembrane helix</keyword>
<dbReference type="SUPFAM" id="SSF53448">
    <property type="entry name" value="Nucleotide-diphospho-sugar transferases"/>
    <property type="match status" value="1"/>
</dbReference>
<evidence type="ECO:0000256" key="7">
    <source>
        <dbReference type="ARBA" id="ARBA00022692"/>
    </source>
</evidence>
<sequence>VTDIHLSIVIPTYNESHGIKQTLDAIYEYLGDQNYSYEVILCDDGSYDLTTRIAKEFFGGKSNFQILSLSHKGKGSAVKTGMVTARGQYRFMCDADLAMPLDQIERFLKEITNGCDIAIGSRELSDSKRFGEPMLRYFAGRVFNLFVKFVAIRKYQDTQCGFKCFSSEAADKIFPLVRTNGWAFDVEVLLLADRYGFSVSQVPIDWRHGKKSKVDLRSAALQMIRDIFLTRVRLLMSHRK</sequence>
<dbReference type="InterPro" id="IPR029044">
    <property type="entry name" value="Nucleotide-diphossugar_trans"/>
</dbReference>
<evidence type="ECO:0000313" key="14">
    <source>
        <dbReference type="EMBL" id="SVA65379.1"/>
    </source>
</evidence>
<gene>
    <name evidence="14" type="ORF">METZ01_LOCUS118233</name>
</gene>
<dbReference type="PANTHER" id="PTHR10859">
    <property type="entry name" value="GLYCOSYL TRANSFERASE"/>
    <property type="match status" value="1"/>
</dbReference>
<reference evidence="14" key="1">
    <citation type="submission" date="2018-05" db="EMBL/GenBank/DDBJ databases">
        <authorList>
            <person name="Lanie J.A."/>
            <person name="Ng W.-L."/>
            <person name="Kazmierczak K.M."/>
            <person name="Andrzejewski T.M."/>
            <person name="Davidsen T.M."/>
            <person name="Wayne K.J."/>
            <person name="Tettelin H."/>
            <person name="Glass J.I."/>
            <person name="Rusch D."/>
            <person name="Podicherti R."/>
            <person name="Tsui H.-C.T."/>
            <person name="Winkler M.E."/>
        </authorList>
    </citation>
    <scope>NUCLEOTIDE SEQUENCE</scope>
</reference>
<proteinExistence type="inferred from homology"/>
<dbReference type="GO" id="GO:0006487">
    <property type="term" value="P:protein N-linked glycosylation"/>
    <property type="evidence" value="ECO:0007669"/>
    <property type="project" value="TreeGrafter"/>
</dbReference>
<comment type="similarity">
    <text evidence="3">Belongs to the glycosyltransferase 2 family.</text>
</comment>
<evidence type="ECO:0000256" key="10">
    <source>
        <dbReference type="ARBA" id="ARBA00022989"/>
    </source>
</evidence>
<comment type="subcellular location">
    <subcellularLocation>
        <location evidence="1">Endoplasmic reticulum membrane</location>
        <topology evidence="1">Single-pass membrane protein</topology>
    </subcellularLocation>
</comment>
<dbReference type="GO" id="GO:0004581">
    <property type="term" value="F:dolichyl-phosphate beta-glucosyltransferase activity"/>
    <property type="evidence" value="ECO:0007669"/>
    <property type="project" value="UniProtKB-EC"/>
</dbReference>
<organism evidence="14">
    <name type="scientific">marine metagenome</name>
    <dbReference type="NCBI Taxonomy" id="408172"/>
    <lineage>
        <taxon>unclassified sequences</taxon>
        <taxon>metagenomes</taxon>
        <taxon>ecological metagenomes</taxon>
    </lineage>
</organism>
<keyword evidence="8" id="KW-0256">Endoplasmic reticulum</keyword>
<keyword evidence="9" id="KW-0735">Signal-anchor</keyword>
<dbReference type="EMBL" id="UINC01015545">
    <property type="protein sequence ID" value="SVA65379.1"/>
    <property type="molecule type" value="Genomic_DNA"/>
</dbReference>
<protein>
    <recommendedName>
        <fullName evidence="4">dolichyl-phosphate beta-glucosyltransferase</fullName>
        <ecNumber evidence="4">2.4.1.117</ecNumber>
    </recommendedName>
</protein>
<dbReference type="AlphaFoldDB" id="A0A381XL18"/>
<name>A0A381XL18_9ZZZZ</name>
<accession>A0A381XL18</accession>
<keyword evidence="6" id="KW-0808">Transferase</keyword>
<keyword evidence="11" id="KW-0472">Membrane</keyword>
<evidence type="ECO:0000256" key="3">
    <source>
        <dbReference type="ARBA" id="ARBA00006739"/>
    </source>
</evidence>
<feature type="non-terminal residue" evidence="14">
    <location>
        <position position="1"/>
    </location>
</feature>
<dbReference type="InterPro" id="IPR001173">
    <property type="entry name" value="Glyco_trans_2-like"/>
</dbReference>
<evidence type="ECO:0000256" key="9">
    <source>
        <dbReference type="ARBA" id="ARBA00022968"/>
    </source>
</evidence>
<evidence type="ECO:0000256" key="5">
    <source>
        <dbReference type="ARBA" id="ARBA00022676"/>
    </source>
</evidence>
<dbReference type="EC" id="2.4.1.117" evidence="4"/>
<dbReference type="PANTHER" id="PTHR10859:SF91">
    <property type="entry name" value="DOLICHYL-PHOSPHATE BETA-GLUCOSYLTRANSFERASE"/>
    <property type="match status" value="1"/>
</dbReference>
<evidence type="ECO:0000256" key="6">
    <source>
        <dbReference type="ARBA" id="ARBA00022679"/>
    </source>
</evidence>
<evidence type="ECO:0000256" key="1">
    <source>
        <dbReference type="ARBA" id="ARBA00004389"/>
    </source>
</evidence>
<evidence type="ECO:0000256" key="2">
    <source>
        <dbReference type="ARBA" id="ARBA00004922"/>
    </source>
</evidence>